<evidence type="ECO:0000313" key="8">
    <source>
        <dbReference type="EMBL" id="TCK02351.1"/>
    </source>
</evidence>
<keyword evidence="9" id="KW-1185">Reference proteome</keyword>
<keyword evidence="3" id="KW-0560">Oxidoreductase</keyword>
<evidence type="ECO:0000259" key="7">
    <source>
        <dbReference type="PROSITE" id="PS51352"/>
    </source>
</evidence>
<evidence type="ECO:0000256" key="5">
    <source>
        <dbReference type="ARBA" id="ARBA00023284"/>
    </source>
</evidence>
<keyword evidence="2 6" id="KW-0732">Signal</keyword>
<dbReference type="PROSITE" id="PS51352">
    <property type="entry name" value="THIOREDOXIN_2"/>
    <property type="match status" value="1"/>
</dbReference>
<organism evidence="8 9">
    <name type="scientific">Marinobacterium mangrovicola</name>
    <dbReference type="NCBI Taxonomy" id="1476959"/>
    <lineage>
        <taxon>Bacteria</taxon>
        <taxon>Pseudomonadati</taxon>
        <taxon>Pseudomonadota</taxon>
        <taxon>Gammaproteobacteria</taxon>
        <taxon>Oceanospirillales</taxon>
        <taxon>Oceanospirillaceae</taxon>
        <taxon>Marinobacterium</taxon>
    </lineage>
</organism>
<dbReference type="GO" id="GO:0016491">
    <property type="term" value="F:oxidoreductase activity"/>
    <property type="evidence" value="ECO:0007669"/>
    <property type="project" value="UniProtKB-KW"/>
</dbReference>
<dbReference type="AlphaFoldDB" id="A0A4R1G6J1"/>
<reference evidence="8 9" key="1">
    <citation type="submission" date="2019-03" db="EMBL/GenBank/DDBJ databases">
        <title>Genomic Encyclopedia of Archaeal and Bacterial Type Strains, Phase II (KMG-II): from individual species to whole genera.</title>
        <authorList>
            <person name="Goeker M."/>
        </authorList>
    </citation>
    <scope>NUCLEOTIDE SEQUENCE [LARGE SCALE GENOMIC DNA]</scope>
    <source>
        <strain evidence="8 9">DSM 27697</strain>
    </source>
</reference>
<comment type="similarity">
    <text evidence="1">Belongs to the thioredoxin family. DsbA subfamily.</text>
</comment>
<dbReference type="Gene3D" id="3.40.30.10">
    <property type="entry name" value="Glutaredoxin"/>
    <property type="match status" value="1"/>
</dbReference>
<keyword evidence="5" id="KW-0676">Redox-active center</keyword>
<evidence type="ECO:0000256" key="2">
    <source>
        <dbReference type="ARBA" id="ARBA00022729"/>
    </source>
</evidence>
<proteinExistence type="inferred from homology"/>
<dbReference type="PANTHER" id="PTHR13887">
    <property type="entry name" value="GLUTATHIONE S-TRANSFERASE KAPPA"/>
    <property type="match status" value="1"/>
</dbReference>
<evidence type="ECO:0000256" key="6">
    <source>
        <dbReference type="SAM" id="SignalP"/>
    </source>
</evidence>
<dbReference type="GO" id="GO:0016853">
    <property type="term" value="F:isomerase activity"/>
    <property type="evidence" value="ECO:0007669"/>
    <property type="project" value="UniProtKB-KW"/>
</dbReference>
<dbReference type="RefSeq" id="WP_207894994.1">
    <property type="nucleotide sequence ID" value="NZ_SMFU01000015.1"/>
</dbReference>
<dbReference type="Pfam" id="PF13462">
    <property type="entry name" value="Thioredoxin_4"/>
    <property type="match status" value="1"/>
</dbReference>
<evidence type="ECO:0000256" key="1">
    <source>
        <dbReference type="ARBA" id="ARBA00005791"/>
    </source>
</evidence>
<accession>A0A4R1G6J1</accession>
<feature type="chain" id="PRO_5020662750" evidence="6">
    <location>
        <begin position="25"/>
        <end position="265"/>
    </location>
</feature>
<feature type="signal peptide" evidence="6">
    <location>
        <begin position="1"/>
        <end position="24"/>
    </location>
</feature>
<protein>
    <submittedName>
        <fullName evidence="8">Protein-disulfide isomerase</fullName>
    </submittedName>
</protein>
<dbReference type="SUPFAM" id="SSF52833">
    <property type="entry name" value="Thioredoxin-like"/>
    <property type="match status" value="1"/>
</dbReference>
<name>A0A4R1G6J1_9GAMM</name>
<sequence length="265" mass="29269">MKKSLIPHLLGSLMILLASGQARAEEANIEQLIDQKLQEYFSSEAFDKQVEASIVRFIEKQNQARAEQARQQRQAQVANLPPVDPASDYVRGAPDAVFTLVEYSDYECPYCKRFHVTAKTFVENNPDVNWVYRHFPLNFHNPGAQKEAEAAECAGALGGSEAFWRYSDLIFERTRSNGKGFPIANLGPLAEELGLDRQAFDSCMSEERFRDKVLAQTEDGKASGVTGTPGNFLLHNASGEAVAISGAQPLASLEAVLQQMKDALK</sequence>
<evidence type="ECO:0000256" key="4">
    <source>
        <dbReference type="ARBA" id="ARBA00023157"/>
    </source>
</evidence>
<feature type="domain" description="Thioredoxin" evidence="7">
    <location>
        <begin position="69"/>
        <end position="262"/>
    </location>
</feature>
<evidence type="ECO:0000256" key="3">
    <source>
        <dbReference type="ARBA" id="ARBA00023002"/>
    </source>
</evidence>
<gene>
    <name evidence="8" type="ORF">CLV83_4536</name>
</gene>
<dbReference type="InterPro" id="IPR036249">
    <property type="entry name" value="Thioredoxin-like_sf"/>
</dbReference>
<dbReference type="Proteomes" id="UP000294546">
    <property type="component" value="Unassembled WGS sequence"/>
</dbReference>
<comment type="caution">
    <text evidence="8">The sequence shown here is derived from an EMBL/GenBank/DDBJ whole genome shotgun (WGS) entry which is preliminary data.</text>
</comment>
<dbReference type="PANTHER" id="PTHR13887:SF14">
    <property type="entry name" value="DISULFIDE BOND FORMATION PROTEIN D"/>
    <property type="match status" value="1"/>
</dbReference>
<dbReference type="InterPro" id="IPR013766">
    <property type="entry name" value="Thioredoxin_domain"/>
</dbReference>
<keyword evidence="4" id="KW-1015">Disulfide bond</keyword>
<dbReference type="InterPro" id="IPR012336">
    <property type="entry name" value="Thioredoxin-like_fold"/>
</dbReference>
<dbReference type="EMBL" id="SMFU01000015">
    <property type="protein sequence ID" value="TCK02351.1"/>
    <property type="molecule type" value="Genomic_DNA"/>
</dbReference>
<evidence type="ECO:0000313" key="9">
    <source>
        <dbReference type="Proteomes" id="UP000294546"/>
    </source>
</evidence>
<keyword evidence="8" id="KW-0413">Isomerase</keyword>